<dbReference type="AlphaFoldDB" id="A0A7K4IXN0"/>
<comment type="caution">
    <text evidence="1">The sequence shown here is derived from an EMBL/GenBank/DDBJ whole genome shotgun (WGS) entry which is preliminary data.</text>
</comment>
<dbReference type="InterPro" id="IPR028236">
    <property type="entry name" value="CPLANE1"/>
</dbReference>
<keyword evidence="2" id="KW-1185">Reference proteome</keyword>
<dbReference type="OrthoDB" id="5974632at2759"/>
<reference evidence="1 2" key="1">
    <citation type="submission" date="2019-09" db="EMBL/GenBank/DDBJ databases">
        <title>Bird 10,000 Genomes (B10K) Project - Family phase.</title>
        <authorList>
            <person name="Zhang G."/>
        </authorList>
    </citation>
    <scope>NUCLEOTIDE SEQUENCE [LARGE SCALE GENOMIC DNA]</scope>
    <source>
        <strain evidence="1">B10K-CU-031-07</strain>
        <tissue evidence="1">Muscle</tissue>
    </source>
</reference>
<dbReference type="EMBL" id="VWPV01005775">
    <property type="protein sequence ID" value="NWH57784.1"/>
    <property type="molecule type" value="Genomic_DNA"/>
</dbReference>
<gene>
    <name evidence="1" type="primary">Cplane1_0</name>
    <name evidence="1" type="ORF">GEOCAL_R07112</name>
</gene>
<organism evidence="1 2">
    <name type="scientific">Geococcyx californianus</name>
    <name type="common">Greater roadrunner</name>
    <name type="synonym">Saurothera californiana</name>
    <dbReference type="NCBI Taxonomy" id="8947"/>
    <lineage>
        <taxon>Eukaryota</taxon>
        <taxon>Metazoa</taxon>
        <taxon>Chordata</taxon>
        <taxon>Craniata</taxon>
        <taxon>Vertebrata</taxon>
        <taxon>Euteleostomi</taxon>
        <taxon>Archelosauria</taxon>
        <taxon>Archosauria</taxon>
        <taxon>Dinosauria</taxon>
        <taxon>Saurischia</taxon>
        <taxon>Theropoda</taxon>
        <taxon>Coelurosauria</taxon>
        <taxon>Aves</taxon>
        <taxon>Neognathae</taxon>
        <taxon>Neoaves</taxon>
        <taxon>Otidimorphae</taxon>
        <taxon>Cuculiformes</taxon>
        <taxon>Neomorphidae</taxon>
        <taxon>Geococcyx</taxon>
    </lineage>
</organism>
<dbReference type="Proteomes" id="UP000531151">
    <property type="component" value="Unassembled WGS sequence"/>
</dbReference>
<evidence type="ECO:0000313" key="2">
    <source>
        <dbReference type="Proteomes" id="UP000531151"/>
    </source>
</evidence>
<feature type="non-terminal residue" evidence="1">
    <location>
        <position position="1"/>
    </location>
</feature>
<dbReference type="GO" id="GO:0060271">
    <property type="term" value="P:cilium assembly"/>
    <property type="evidence" value="ECO:0007669"/>
    <property type="project" value="TreeGrafter"/>
</dbReference>
<sequence>VLKSYQEVGISAGNEVSEVQNHESIMPLPISESFSAPDEQPPDLYLNLRFPTEESETALQSFLSDAPDLGEREYIRVIDIEDSDILKNLPMIPESAEEIDTAQQNEKFDFPSIAKLHHVVAADTNAIPPEVLQKKG</sequence>
<dbReference type="PANTHER" id="PTHR14492:SF4">
    <property type="entry name" value="CILIOGENESIS AND PLANAR POLARITY EFFECTOR 1"/>
    <property type="match status" value="1"/>
</dbReference>
<protein>
    <submittedName>
        <fullName evidence="1">CPLN1 protein</fullName>
    </submittedName>
</protein>
<name>A0A7K4IXN0_GEOCA</name>
<dbReference type="PANTHER" id="PTHR14492">
    <property type="entry name" value="JBTS17"/>
    <property type="match status" value="1"/>
</dbReference>
<evidence type="ECO:0000313" key="1">
    <source>
        <dbReference type="EMBL" id="NWH57784.1"/>
    </source>
</evidence>
<feature type="non-terminal residue" evidence="1">
    <location>
        <position position="136"/>
    </location>
</feature>
<proteinExistence type="predicted"/>
<accession>A0A7K4IXN0</accession>
<dbReference type="GO" id="GO:0035869">
    <property type="term" value="C:ciliary transition zone"/>
    <property type="evidence" value="ECO:0007669"/>
    <property type="project" value="TreeGrafter"/>
</dbReference>